<feature type="domain" description="Fibronectin type-III" evidence="7">
    <location>
        <begin position="267"/>
        <end position="362"/>
    </location>
</feature>
<feature type="domain" description="Ig-like" evidence="6">
    <location>
        <begin position="73"/>
        <end position="164"/>
    </location>
</feature>
<dbReference type="Proteomes" id="UP001195483">
    <property type="component" value="Unassembled WGS sequence"/>
</dbReference>
<sequence length="371" mass="41071">MYSGTIASGIITAECTEQEFLYSSTLYLHYGETLPDNSPLTVMFKCGIIHPAYDGRMKYSESSVDILFAGNVPTGIIIVVQNKSESFLCITSGSRPKATVHWFLANDQVAYGIQDVIRSDNSGVEYVESNLTLTPSDDKHHNMTLHCQAFTTDNSHYLVSTELKLFVQVPVLQIDLQMNGMPITNKTITVVSGLSITFMCVSGLSRPAATFLWYQGNDLRGIGPNLTLTPTNKGHGKALYCKAYNTDINSVVYSMKPILKIKGLPEQPEQFTVKLILQNAVIFTWVPGSSDGYKQTFVLEGSFAEQHRWEEMTTVSEDYCRSMGIVDSISSGTSFMFRIYAYTSIGNGSYADNVLSVTTLQCLVDSFIRIV</sequence>
<evidence type="ECO:0000313" key="9">
    <source>
        <dbReference type="Proteomes" id="UP001195483"/>
    </source>
</evidence>
<dbReference type="InterPro" id="IPR013783">
    <property type="entry name" value="Ig-like_fold"/>
</dbReference>
<dbReference type="GO" id="GO:0050839">
    <property type="term" value="F:cell adhesion molecule binding"/>
    <property type="evidence" value="ECO:0007669"/>
    <property type="project" value="TreeGrafter"/>
</dbReference>
<dbReference type="SUPFAM" id="SSF48726">
    <property type="entry name" value="Immunoglobulin"/>
    <property type="match status" value="2"/>
</dbReference>
<dbReference type="PANTHER" id="PTHR11640">
    <property type="entry name" value="NEPHRIN"/>
    <property type="match status" value="1"/>
</dbReference>
<name>A0AAE0SFE4_9BIVA</name>
<feature type="domain" description="Ig-like" evidence="6">
    <location>
        <begin position="170"/>
        <end position="252"/>
    </location>
</feature>
<keyword evidence="4" id="KW-0325">Glycoprotein</keyword>
<dbReference type="InterPro" id="IPR007110">
    <property type="entry name" value="Ig-like_dom"/>
</dbReference>
<dbReference type="InterPro" id="IPR036179">
    <property type="entry name" value="Ig-like_dom_sf"/>
</dbReference>
<gene>
    <name evidence="8" type="ORF">CHS0354_006375</name>
</gene>
<evidence type="ECO:0000313" key="8">
    <source>
        <dbReference type="EMBL" id="KAK3590688.1"/>
    </source>
</evidence>
<organism evidence="8 9">
    <name type="scientific">Potamilus streckersoni</name>
    <dbReference type="NCBI Taxonomy" id="2493646"/>
    <lineage>
        <taxon>Eukaryota</taxon>
        <taxon>Metazoa</taxon>
        <taxon>Spiralia</taxon>
        <taxon>Lophotrochozoa</taxon>
        <taxon>Mollusca</taxon>
        <taxon>Bivalvia</taxon>
        <taxon>Autobranchia</taxon>
        <taxon>Heteroconchia</taxon>
        <taxon>Palaeoheterodonta</taxon>
        <taxon>Unionida</taxon>
        <taxon>Unionoidea</taxon>
        <taxon>Unionidae</taxon>
        <taxon>Ambleminae</taxon>
        <taxon>Lampsilini</taxon>
        <taxon>Potamilus</taxon>
    </lineage>
</organism>
<keyword evidence="5" id="KW-0393">Immunoglobulin domain</keyword>
<dbReference type="GO" id="GO:0005911">
    <property type="term" value="C:cell-cell junction"/>
    <property type="evidence" value="ECO:0007669"/>
    <property type="project" value="TreeGrafter"/>
</dbReference>
<reference evidence="8" key="2">
    <citation type="journal article" date="2021" name="Genome Biol. Evol.">
        <title>Developing a high-quality reference genome for a parasitic bivalve with doubly uniparental inheritance (Bivalvia: Unionida).</title>
        <authorList>
            <person name="Smith C.H."/>
        </authorList>
    </citation>
    <scope>NUCLEOTIDE SEQUENCE</scope>
    <source>
        <strain evidence="8">CHS0354</strain>
        <tissue evidence="8">Mantle</tissue>
    </source>
</reference>
<reference evidence="8" key="3">
    <citation type="submission" date="2023-05" db="EMBL/GenBank/DDBJ databases">
        <authorList>
            <person name="Smith C.H."/>
        </authorList>
    </citation>
    <scope>NUCLEOTIDE SEQUENCE</scope>
    <source>
        <strain evidence="8">CHS0354</strain>
        <tissue evidence="8">Mantle</tissue>
    </source>
</reference>
<keyword evidence="2" id="KW-0472">Membrane</keyword>
<evidence type="ECO:0000256" key="3">
    <source>
        <dbReference type="ARBA" id="ARBA00023157"/>
    </source>
</evidence>
<dbReference type="InterPro" id="IPR003961">
    <property type="entry name" value="FN3_dom"/>
</dbReference>
<dbReference type="SUPFAM" id="SSF49265">
    <property type="entry name" value="Fibronectin type III"/>
    <property type="match status" value="1"/>
</dbReference>
<dbReference type="GO" id="GO:0005886">
    <property type="term" value="C:plasma membrane"/>
    <property type="evidence" value="ECO:0007669"/>
    <property type="project" value="TreeGrafter"/>
</dbReference>
<dbReference type="EMBL" id="JAEAOA010000442">
    <property type="protein sequence ID" value="KAK3590688.1"/>
    <property type="molecule type" value="Genomic_DNA"/>
</dbReference>
<dbReference type="Gene3D" id="2.60.40.10">
    <property type="entry name" value="Immunoglobulins"/>
    <property type="match status" value="2"/>
</dbReference>
<accession>A0AAE0SFE4</accession>
<evidence type="ECO:0000256" key="4">
    <source>
        <dbReference type="ARBA" id="ARBA00023180"/>
    </source>
</evidence>
<dbReference type="PANTHER" id="PTHR11640:SF136">
    <property type="entry name" value="NEPHRIN"/>
    <property type="match status" value="1"/>
</dbReference>
<reference evidence="8" key="1">
    <citation type="journal article" date="2021" name="Genome Biol. Evol.">
        <title>A High-Quality Reference Genome for a Parasitic Bivalve with Doubly Uniparental Inheritance (Bivalvia: Unionida).</title>
        <authorList>
            <person name="Smith C.H."/>
        </authorList>
    </citation>
    <scope>NUCLEOTIDE SEQUENCE</scope>
    <source>
        <strain evidence="8">CHS0354</strain>
    </source>
</reference>
<dbReference type="CDD" id="cd00063">
    <property type="entry name" value="FN3"/>
    <property type="match status" value="1"/>
</dbReference>
<comment type="caution">
    <text evidence="8">The sequence shown here is derived from an EMBL/GenBank/DDBJ whole genome shotgun (WGS) entry which is preliminary data.</text>
</comment>
<protein>
    <recommendedName>
        <fullName evidence="10">Ig-like domain-containing protein</fullName>
    </recommendedName>
</protein>
<proteinExistence type="predicted"/>
<dbReference type="InterPro" id="IPR051275">
    <property type="entry name" value="Cell_adhesion_signaling"/>
</dbReference>
<keyword evidence="9" id="KW-1185">Reference proteome</keyword>
<dbReference type="InterPro" id="IPR036116">
    <property type="entry name" value="FN3_sf"/>
</dbReference>
<dbReference type="PROSITE" id="PS50853">
    <property type="entry name" value="FN3"/>
    <property type="match status" value="1"/>
</dbReference>
<dbReference type="AlphaFoldDB" id="A0AAE0SFE4"/>
<dbReference type="PROSITE" id="PS50835">
    <property type="entry name" value="IG_LIKE"/>
    <property type="match status" value="2"/>
</dbReference>
<evidence type="ECO:0000256" key="1">
    <source>
        <dbReference type="ARBA" id="ARBA00004479"/>
    </source>
</evidence>
<evidence type="ECO:0008006" key="10">
    <source>
        <dbReference type="Google" id="ProtNLM"/>
    </source>
</evidence>
<keyword evidence="3" id="KW-1015">Disulfide bond</keyword>
<comment type="subcellular location">
    <subcellularLocation>
        <location evidence="1">Membrane</location>
        <topology evidence="1">Single-pass type I membrane protein</topology>
    </subcellularLocation>
</comment>
<evidence type="ECO:0000256" key="5">
    <source>
        <dbReference type="ARBA" id="ARBA00023319"/>
    </source>
</evidence>
<dbReference type="Pfam" id="PF08205">
    <property type="entry name" value="C2-set_2"/>
    <property type="match status" value="1"/>
</dbReference>
<evidence type="ECO:0000259" key="6">
    <source>
        <dbReference type="PROSITE" id="PS50835"/>
    </source>
</evidence>
<dbReference type="GO" id="GO:0098609">
    <property type="term" value="P:cell-cell adhesion"/>
    <property type="evidence" value="ECO:0007669"/>
    <property type="project" value="TreeGrafter"/>
</dbReference>
<dbReference type="InterPro" id="IPR013162">
    <property type="entry name" value="CD80_C2-set"/>
</dbReference>
<evidence type="ECO:0000256" key="2">
    <source>
        <dbReference type="ARBA" id="ARBA00023136"/>
    </source>
</evidence>
<evidence type="ECO:0000259" key="7">
    <source>
        <dbReference type="PROSITE" id="PS50853"/>
    </source>
</evidence>